<keyword evidence="3" id="KW-1185">Reference proteome</keyword>
<dbReference type="EMBL" id="JBHTBF010000002">
    <property type="protein sequence ID" value="MFC7317704.1"/>
    <property type="molecule type" value="Genomic_DNA"/>
</dbReference>
<organism evidence="2 3">
    <name type="scientific">Halomarina halobia</name>
    <dbReference type="NCBI Taxonomy" id="3033386"/>
    <lineage>
        <taxon>Archaea</taxon>
        <taxon>Methanobacteriati</taxon>
        <taxon>Methanobacteriota</taxon>
        <taxon>Stenosarchaea group</taxon>
        <taxon>Halobacteria</taxon>
        <taxon>Halobacteriales</taxon>
        <taxon>Natronomonadaceae</taxon>
        <taxon>Halomarina</taxon>
    </lineage>
</organism>
<evidence type="ECO:0000256" key="1">
    <source>
        <dbReference type="ARBA" id="ARBA00007073"/>
    </source>
</evidence>
<accession>A0ABD6AAU8</accession>
<protein>
    <submittedName>
        <fullName evidence="2">KEOPS complex subunit Pcc1</fullName>
    </submittedName>
</protein>
<dbReference type="RefSeq" id="WP_276303054.1">
    <property type="nucleotide sequence ID" value="NZ_CP119992.1"/>
</dbReference>
<sequence>MSAQTPHGVLLEFEYESPDRAALVERCVRQEVGDIEGDRTGAAVGRDGATVEVRIDADDLVALRAGLNTWCTLIEVAEGVVAASLGDRDGR</sequence>
<gene>
    <name evidence="2" type="ORF">ACFQPE_13035</name>
</gene>
<dbReference type="Pfam" id="PF09341">
    <property type="entry name" value="Pcc1"/>
    <property type="match status" value="1"/>
</dbReference>
<dbReference type="InterPro" id="IPR015419">
    <property type="entry name" value="CTAG/Pcc1"/>
</dbReference>
<dbReference type="AlphaFoldDB" id="A0ABD6AAU8"/>
<dbReference type="GeneID" id="79315615"/>
<evidence type="ECO:0000313" key="3">
    <source>
        <dbReference type="Proteomes" id="UP001596547"/>
    </source>
</evidence>
<dbReference type="Gene3D" id="3.30.310.50">
    <property type="entry name" value="Alpha-D-phosphohexomutase, C-terminal domain"/>
    <property type="match status" value="1"/>
</dbReference>
<proteinExistence type="inferred from homology"/>
<evidence type="ECO:0000313" key="2">
    <source>
        <dbReference type="EMBL" id="MFC7317704.1"/>
    </source>
</evidence>
<dbReference type="Proteomes" id="UP001596547">
    <property type="component" value="Unassembled WGS sequence"/>
</dbReference>
<dbReference type="NCBIfam" id="NF011470">
    <property type="entry name" value="PRK14887.1"/>
    <property type="match status" value="1"/>
</dbReference>
<comment type="similarity">
    <text evidence="1">Belongs to the CTAG/PCC1 family.</text>
</comment>
<reference evidence="2 3" key="1">
    <citation type="journal article" date="2019" name="Int. J. Syst. Evol. Microbiol.">
        <title>The Global Catalogue of Microorganisms (GCM) 10K type strain sequencing project: providing services to taxonomists for standard genome sequencing and annotation.</title>
        <authorList>
            <consortium name="The Broad Institute Genomics Platform"/>
            <consortium name="The Broad Institute Genome Sequencing Center for Infectious Disease"/>
            <person name="Wu L."/>
            <person name="Ma J."/>
        </authorList>
    </citation>
    <scope>NUCLEOTIDE SEQUENCE [LARGE SCALE GENOMIC DNA]</scope>
    <source>
        <strain evidence="2 3">PSR21</strain>
    </source>
</reference>
<name>A0ABD6AAU8_9EURY</name>
<comment type="caution">
    <text evidence="2">The sequence shown here is derived from an EMBL/GenBank/DDBJ whole genome shotgun (WGS) entry which is preliminary data.</text>
</comment>